<dbReference type="EMBL" id="VSRR010100613">
    <property type="protein sequence ID" value="MPC94999.1"/>
    <property type="molecule type" value="Genomic_DNA"/>
</dbReference>
<comment type="caution">
    <text evidence="2">The sequence shown here is derived from an EMBL/GenBank/DDBJ whole genome shotgun (WGS) entry which is preliminary data.</text>
</comment>
<dbReference type="AlphaFoldDB" id="A0A5B7JJL1"/>
<evidence type="ECO:0000256" key="1">
    <source>
        <dbReference type="SAM" id="MobiDB-lite"/>
    </source>
</evidence>
<sequence length="72" mass="7795">MSGRADVDYSRTVKMITSHEIGVTSPRGLAVYPSFQTSAGGDETVRGLGEKEEEGEEEKESQEDEEASTDPT</sequence>
<protein>
    <submittedName>
        <fullName evidence="2">Uncharacterized protein</fullName>
    </submittedName>
</protein>
<proteinExistence type="predicted"/>
<organism evidence="2 3">
    <name type="scientific">Portunus trituberculatus</name>
    <name type="common">Swimming crab</name>
    <name type="synonym">Neptunus trituberculatus</name>
    <dbReference type="NCBI Taxonomy" id="210409"/>
    <lineage>
        <taxon>Eukaryota</taxon>
        <taxon>Metazoa</taxon>
        <taxon>Ecdysozoa</taxon>
        <taxon>Arthropoda</taxon>
        <taxon>Crustacea</taxon>
        <taxon>Multicrustacea</taxon>
        <taxon>Malacostraca</taxon>
        <taxon>Eumalacostraca</taxon>
        <taxon>Eucarida</taxon>
        <taxon>Decapoda</taxon>
        <taxon>Pleocyemata</taxon>
        <taxon>Brachyura</taxon>
        <taxon>Eubrachyura</taxon>
        <taxon>Portunoidea</taxon>
        <taxon>Portunidae</taxon>
        <taxon>Portuninae</taxon>
        <taxon>Portunus</taxon>
    </lineage>
</organism>
<keyword evidence="3" id="KW-1185">Reference proteome</keyword>
<feature type="compositionally biased region" description="Acidic residues" evidence="1">
    <location>
        <begin position="51"/>
        <end position="72"/>
    </location>
</feature>
<name>A0A5B7JJL1_PORTR</name>
<reference evidence="2 3" key="1">
    <citation type="submission" date="2019-05" db="EMBL/GenBank/DDBJ databases">
        <title>Another draft genome of Portunus trituberculatus and its Hox gene families provides insights of decapod evolution.</title>
        <authorList>
            <person name="Jeong J.-H."/>
            <person name="Song I."/>
            <person name="Kim S."/>
            <person name="Choi T."/>
            <person name="Kim D."/>
            <person name="Ryu S."/>
            <person name="Kim W."/>
        </authorList>
    </citation>
    <scope>NUCLEOTIDE SEQUENCE [LARGE SCALE GENOMIC DNA]</scope>
    <source>
        <tissue evidence="2">Muscle</tissue>
    </source>
</reference>
<feature type="region of interest" description="Disordered" evidence="1">
    <location>
        <begin position="34"/>
        <end position="72"/>
    </location>
</feature>
<accession>A0A5B7JJL1</accession>
<dbReference type="Proteomes" id="UP000324222">
    <property type="component" value="Unassembled WGS sequence"/>
</dbReference>
<evidence type="ECO:0000313" key="2">
    <source>
        <dbReference type="EMBL" id="MPC94999.1"/>
    </source>
</evidence>
<gene>
    <name evidence="2" type="ORF">E2C01_090191</name>
</gene>
<evidence type="ECO:0000313" key="3">
    <source>
        <dbReference type="Proteomes" id="UP000324222"/>
    </source>
</evidence>